<evidence type="ECO:0000259" key="1">
    <source>
        <dbReference type="PROSITE" id="PS50994"/>
    </source>
</evidence>
<dbReference type="InterPro" id="IPR048020">
    <property type="entry name" value="Transpos_IS3"/>
</dbReference>
<dbReference type="InterPro" id="IPR001584">
    <property type="entry name" value="Integrase_cat-core"/>
</dbReference>
<dbReference type="InterPro" id="IPR025948">
    <property type="entry name" value="HTH-like_dom"/>
</dbReference>
<dbReference type="GO" id="GO:0015074">
    <property type="term" value="P:DNA integration"/>
    <property type="evidence" value="ECO:0007669"/>
    <property type="project" value="InterPro"/>
</dbReference>
<dbReference type="eggNOG" id="COG2801">
    <property type="taxonomic scope" value="Bacteria"/>
</dbReference>
<comment type="caution">
    <text evidence="2">The sequence shown here is derived from an EMBL/GenBank/DDBJ whole genome shotgun (WGS) entry which is preliminary data.</text>
</comment>
<keyword evidence="3" id="KW-1185">Reference proteome</keyword>
<evidence type="ECO:0000313" key="2">
    <source>
        <dbReference type="EMBL" id="EPD99982.1"/>
    </source>
</evidence>
<dbReference type="GO" id="GO:0003676">
    <property type="term" value="F:nucleic acid binding"/>
    <property type="evidence" value="ECO:0007669"/>
    <property type="project" value="InterPro"/>
</dbReference>
<dbReference type="Pfam" id="PF13333">
    <property type="entry name" value="rve_2"/>
    <property type="match status" value="1"/>
</dbReference>
<dbReference type="InterPro" id="IPR036397">
    <property type="entry name" value="RNaseH_sf"/>
</dbReference>
<proteinExistence type="predicted"/>
<protein>
    <recommendedName>
        <fullName evidence="1">Integrase catalytic domain-containing protein</fullName>
    </recommendedName>
</protein>
<sequence>MGLSRSTFYASQKTTPAQIKTDELAEKISEVQSSCFFTIGRRRMGAVLHKRYGIEVCETTLQRVMSRRGLTARIRQVRKAKPCAGKATRQQLPDNLLNREFQADRPMYRLVTDVTYVPYFENDEWHWGYLSLVQDLFNRAIVAWVYSKKQDVRLGLATLQFLSGRGLAPGAMLHSDRGSIYTAQAFRDAADGMGLTQSFSRTANCHDNATMECFNGTLKVEALYNPVLTQDRPSFKAQNDLIGRYVEFYNNERPCSVIDNQTPAAYRMQFYGPFLRT</sequence>
<dbReference type="InterPro" id="IPR050900">
    <property type="entry name" value="Transposase_IS3/IS150/IS904"/>
</dbReference>
<feature type="domain" description="Integrase catalytic" evidence="1">
    <location>
        <begin position="102"/>
        <end position="271"/>
    </location>
</feature>
<dbReference type="Proteomes" id="UP000014400">
    <property type="component" value="Unassembled WGS sequence"/>
</dbReference>
<dbReference type="Gene3D" id="3.30.420.10">
    <property type="entry name" value="Ribonuclease H-like superfamily/Ribonuclease H"/>
    <property type="match status" value="1"/>
</dbReference>
<gene>
    <name evidence="2" type="ORF">HMPREF1476_00788</name>
</gene>
<organism evidence="2 3">
    <name type="scientific">Sutterella wadsworthensis HGA0223</name>
    <dbReference type="NCBI Taxonomy" id="1203554"/>
    <lineage>
        <taxon>Bacteria</taxon>
        <taxon>Pseudomonadati</taxon>
        <taxon>Pseudomonadota</taxon>
        <taxon>Betaproteobacteria</taxon>
        <taxon>Burkholderiales</taxon>
        <taxon>Sutterellaceae</taxon>
        <taxon>Sutterella</taxon>
    </lineage>
</organism>
<dbReference type="InterPro" id="IPR012337">
    <property type="entry name" value="RNaseH-like_sf"/>
</dbReference>
<dbReference type="AlphaFoldDB" id="S3C0X5"/>
<evidence type="ECO:0000313" key="3">
    <source>
        <dbReference type="Proteomes" id="UP000014400"/>
    </source>
</evidence>
<name>S3C0X5_9BURK</name>
<dbReference type="Pfam" id="PF00665">
    <property type="entry name" value="rve"/>
    <property type="match status" value="1"/>
</dbReference>
<dbReference type="SUPFAM" id="SSF53098">
    <property type="entry name" value="Ribonuclease H-like"/>
    <property type="match status" value="1"/>
</dbReference>
<dbReference type="HOGENOM" id="CLU_027402_4_3_4"/>
<accession>S3C0X5</accession>
<dbReference type="Pfam" id="PF13276">
    <property type="entry name" value="HTH_21"/>
    <property type="match status" value="1"/>
</dbReference>
<dbReference type="EMBL" id="ATCF01000012">
    <property type="protein sequence ID" value="EPD99982.1"/>
    <property type="molecule type" value="Genomic_DNA"/>
</dbReference>
<dbReference type="NCBIfam" id="NF033516">
    <property type="entry name" value="transpos_IS3"/>
    <property type="match status" value="1"/>
</dbReference>
<dbReference type="PANTHER" id="PTHR46889:SF4">
    <property type="entry name" value="TRANSPOSASE INSO FOR INSERTION SEQUENCE ELEMENT IS911B-RELATED"/>
    <property type="match status" value="1"/>
</dbReference>
<dbReference type="STRING" id="1203554.HMPREF1476_00788"/>
<dbReference type="PATRIC" id="fig|1203554.3.peg.791"/>
<dbReference type="PANTHER" id="PTHR46889">
    <property type="entry name" value="TRANSPOSASE INSF FOR INSERTION SEQUENCE IS3B-RELATED"/>
    <property type="match status" value="1"/>
</dbReference>
<dbReference type="PROSITE" id="PS50994">
    <property type="entry name" value="INTEGRASE"/>
    <property type="match status" value="1"/>
</dbReference>
<reference evidence="2 3" key="1">
    <citation type="submission" date="2013-04" db="EMBL/GenBank/DDBJ databases">
        <title>The Genome Sequence of Sutterella wadsworthensis HGA0223.</title>
        <authorList>
            <consortium name="The Broad Institute Genomics Platform"/>
            <person name="Earl A."/>
            <person name="Ward D."/>
            <person name="Feldgarden M."/>
            <person name="Gevers D."/>
            <person name="Schmidt T.M."/>
            <person name="Dover J."/>
            <person name="Dai D."/>
            <person name="Walker B."/>
            <person name="Young S."/>
            <person name="Zeng Q."/>
            <person name="Gargeya S."/>
            <person name="Fitzgerald M."/>
            <person name="Haas B."/>
            <person name="Abouelleil A."/>
            <person name="Allen A.W."/>
            <person name="Alvarado L."/>
            <person name="Arachchi H.M."/>
            <person name="Berlin A.M."/>
            <person name="Chapman S.B."/>
            <person name="Gainer-Dewar J."/>
            <person name="Goldberg J."/>
            <person name="Griggs A."/>
            <person name="Gujja S."/>
            <person name="Hansen M."/>
            <person name="Howarth C."/>
            <person name="Imamovic A."/>
            <person name="Ireland A."/>
            <person name="Larimer J."/>
            <person name="McCowan C."/>
            <person name="Murphy C."/>
            <person name="Pearson M."/>
            <person name="Poon T.W."/>
            <person name="Priest M."/>
            <person name="Roberts A."/>
            <person name="Saif S."/>
            <person name="Shea T."/>
            <person name="Sisk P."/>
            <person name="Sykes S."/>
            <person name="Wortman J."/>
            <person name="Nusbaum C."/>
            <person name="Birren B."/>
        </authorList>
    </citation>
    <scope>NUCLEOTIDE SEQUENCE [LARGE SCALE GENOMIC DNA]</scope>
    <source>
        <strain evidence="2 3">HGA0223</strain>
    </source>
</reference>